<dbReference type="SUPFAM" id="SSF49785">
    <property type="entry name" value="Galactose-binding domain-like"/>
    <property type="match status" value="1"/>
</dbReference>
<dbReference type="GO" id="GO:0030425">
    <property type="term" value="C:dendrite"/>
    <property type="evidence" value="ECO:0007669"/>
    <property type="project" value="TreeGrafter"/>
</dbReference>
<comment type="caution">
    <text evidence="21">The sequence shown here is derived from an EMBL/GenBank/DDBJ whole genome shotgun (WGS) entry which is preliminary data.</text>
</comment>
<name>A0A4V5PBA0_MONMO</name>
<dbReference type="SUPFAM" id="SSF56112">
    <property type="entry name" value="Protein kinase-like (PK-like)"/>
    <property type="match status" value="1"/>
</dbReference>
<dbReference type="InterPro" id="IPR009030">
    <property type="entry name" value="Growth_fac_rcpt_cys_sf"/>
</dbReference>
<evidence type="ECO:0000256" key="5">
    <source>
        <dbReference type="ARBA" id="ARBA00022737"/>
    </source>
</evidence>
<evidence type="ECO:0000256" key="13">
    <source>
        <dbReference type="ARBA" id="ARBA00065958"/>
    </source>
</evidence>
<keyword evidence="8 17" id="KW-1133">Transmembrane helix</keyword>
<evidence type="ECO:0000256" key="4">
    <source>
        <dbReference type="ARBA" id="ARBA00022729"/>
    </source>
</evidence>
<evidence type="ECO:0000256" key="7">
    <source>
        <dbReference type="ARBA" id="ARBA00022840"/>
    </source>
</evidence>
<dbReference type="Gene3D" id="2.60.40.10">
    <property type="entry name" value="Immunoglobulins"/>
    <property type="match status" value="2"/>
</dbReference>
<keyword evidence="11" id="KW-0325">Glycoprotein</keyword>
<evidence type="ECO:0000256" key="17">
    <source>
        <dbReference type="SAM" id="Phobius"/>
    </source>
</evidence>
<evidence type="ECO:0000256" key="8">
    <source>
        <dbReference type="ARBA" id="ARBA00022989"/>
    </source>
</evidence>
<dbReference type="AlphaFoldDB" id="A0A4V5PBA0"/>
<dbReference type="Gene3D" id="2.60.40.1770">
    <property type="entry name" value="ephrin a2 ectodomain"/>
    <property type="match status" value="1"/>
</dbReference>
<keyword evidence="9 17" id="KW-0472">Membrane</keyword>
<dbReference type="Pfam" id="PF25599">
    <property type="entry name" value="Ephrin_CRD"/>
    <property type="match status" value="1"/>
</dbReference>
<dbReference type="InterPro" id="IPR037636">
    <property type="entry name" value="EPH-B4_SAM"/>
</dbReference>
<dbReference type="InterPro" id="IPR001090">
    <property type="entry name" value="Ephrin_rcpt_lig-bd_dom"/>
</dbReference>
<comment type="subunit">
    <text evidence="13">Heterotetramer upon binding of the ligand. The heterotetramer is composed of an ephrin dimer and a receptor dimer. Oligomerization is probably required to induce biological responses. Interacts with RASA1; the interaction depends on EPHB4 tyrosine-phosphorylation.</text>
</comment>
<dbReference type="InterPro" id="IPR027936">
    <property type="entry name" value="Eph_TM"/>
</dbReference>
<proteinExistence type="predicted"/>
<evidence type="ECO:0000313" key="22">
    <source>
        <dbReference type="Proteomes" id="UP000308365"/>
    </source>
</evidence>
<dbReference type="CDD" id="cd10474">
    <property type="entry name" value="EphR_LBD_B4"/>
    <property type="match status" value="1"/>
</dbReference>
<dbReference type="FunFam" id="2.60.40.10:FF:000059">
    <property type="entry name" value="Ephrin type-A receptor 6"/>
    <property type="match status" value="1"/>
</dbReference>
<dbReference type="InterPro" id="IPR013761">
    <property type="entry name" value="SAM/pointed_sf"/>
</dbReference>
<keyword evidence="6" id="KW-0547">Nucleotide-binding</keyword>
<feature type="non-terminal residue" evidence="21">
    <location>
        <position position="1"/>
    </location>
</feature>
<dbReference type="SMART" id="SM00454">
    <property type="entry name" value="SAM"/>
    <property type="match status" value="1"/>
</dbReference>
<dbReference type="FunFam" id="1.10.150.50:FF:000001">
    <property type="entry name" value="Ephrin type-A receptor 5"/>
    <property type="match status" value="1"/>
</dbReference>
<dbReference type="Gene3D" id="1.10.510.10">
    <property type="entry name" value="Transferase(Phosphotransferase) domain 1"/>
    <property type="match status" value="1"/>
</dbReference>
<keyword evidence="10" id="KW-0675">Receptor</keyword>
<reference evidence="22" key="1">
    <citation type="journal article" date="2019" name="IScience">
        <title>Narwhal Genome Reveals Long-Term Low Genetic Diversity despite Current Large Abundance Size.</title>
        <authorList>
            <person name="Westbury M.V."/>
            <person name="Petersen B."/>
            <person name="Garde E."/>
            <person name="Heide-Jorgensen M.P."/>
            <person name="Lorenzen E.D."/>
        </authorList>
    </citation>
    <scope>NUCLEOTIDE SEQUENCE [LARGE SCALE GENOMIC DNA]</scope>
</reference>
<dbReference type="SMART" id="SM00060">
    <property type="entry name" value="FN3"/>
    <property type="match status" value="2"/>
</dbReference>
<dbReference type="Gene3D" id="2.60.120.260">
    <property type="entry name" value="Galactose-binding domain-like"/>
    <property type="match status" value="1"/>
</dbReference>
<dbReference type="EMBL" id="RWIC01000145">
    <property type="protein sequence ID" value="TKC48800.1"/>
    <property type="molecule type" value="Genomic_DNA"/>
</dbReference>
<dbReference type="CDD" id="cd09554">
    <property type="entry name" value="SAM_EPH-B4"/>
    <property type="match status" value="1"/>
</dbReference>
<organism evidence="21 22">
    <name type="scientific">Monodon monoceros</name>
    <name type="common">Narwhal</name>
    <name type="synonym">Ceratodon monodon</name>
    <dbReference type="NCBI Taxonomy" id="40151"/>
    <lineage>
        <taxon>Eukaryota</taxon>
        <taxon>Metazoa</taxon>
        <taxon>Chordata</taxon>
        <taxon>Craniata</taxon>
        <taxon>Vertebrata</taxon>
        <taxon>Euteleostomi</taxon>
        <taxon>Mammalia</taxon>
        <taxon>Eutheria</taxon>
        <taxon>Laurasiatheria</taxon>
        <taxon>Artiodactyla</taxon>
        <taxon>Whippomorpha</taxon>
        <taxon>Cetacea</taxon>
        <taxon>Odontoceti</taxon>
        <taxon>Monodontidae</taxon>
        <taxon>Monodon</taxon>
    </lineage>
</organism>
<dbReference type="GO" id="GO:0005005">
    <property type="term" value="F:transmembrane-ephrin receptor activity"/>
    <property type="evidence" value="ECO:0007669"/>
    <property type="project" value="TreeGrafter"/>
</dbReference>
<keyword evidence="7" id="KW-0067">ATP-binding</keyword>
<feature type="domain" description="SAM" evidence="18">
    <location>
        <begin position="710"/>
        <end position="774"/>
    </location>
</feature>
<dbReference type="PROSITE" id="PS50853">
    <property type="entry name" value="FN3"/>
    <property type="match status" value="2"/>
</dbReference>
<dbReference type="SUPFAM" id="SSF49265">
    <property type="entry name" value="Fibronectin type III"/>
    <property type="match status" value="1"/>
</dbReference>
<dbReference type="Gene3D" id="2.10.50.10">
    <property type="entry name" value="Tumor Necrosis Factor Receptor, subunit A, domain 2"/>
    <property type="match status" value="1"/>
</dbReference>
<feature type="domain" description="Fibronectin type-III" evidence="19">
    <location>
        <begin position="441"/>
        <end position="534"/>
    </location>
</feature>
<dbReference type="FunFam" id="2.60.120.260:FF:000071">
    <property type="entry name" value="Ephrin type-B receptor 4"/>
    <property type="match status" value="1"/>
</dbReference>
<dbReference type="SUPFAM" id="SSF47769">
    <property type="entry name" value="SAM/Pointed domain"/>
    <property type="match status" value="1"/>
</dbReference>
<dbReference type="FunFam" id="2.10.50.10:FF:000001">
    <property type="entry name" value="Ephrin type-A receptor 5"/>
    <property type="match status" value="1"/>
</dbReference>
<evidence type="ECO:0000256" key="10">
    <source>
        <dbReference type="ARBA" id="ARBA00023170"/>
    </source>
</evidence>
<keyword evidence="3 17" id="KW-0812">Transmembrane</keyword>
<dbReference type="SMART" id="SM01411">
    <property type="entry name" value="Ephrin_rec_like"/>
    <property type="match status" value="1"/>
</dbReference>
<dbReference type="PRINTS" id="PR00014">
    <property type="entry name" value="FNTYPEIII"/>
</dbReference>
<dbReference type="Pfam" id="PF07699">
    <property type="entry name" value="Ephrin_rec_like"/>
    <property type="match status" value="1"/>
</dbReference>
<dbReference type="InterPro" id="IPR001245">
    <property type="entry name" value="Ser-Thr/Tyr_kinase_cat_dom"/>
</dbReference>
<evidence type="ECO:0000256" key="6">
    <source>
        <dbReference type="ARBA" id="ARBA00022741"/>
    </source>
</evidence>
<evidence type="ECO:0000259" key="18">
    <source>
        <dbReference type="PROSITE" id="PS50105"/>
    </source>
</evidence>
<dbReference type="Pfam" id="PF00041">
    <property type="entry name" value="fn3"/>
    <property type="match status" value="2"/>
</dbReference>
<dbReference type="GO" id="GO:0001525">
    <property type="term" value="P:angiogenesis"/>
    <property type="evidence" value="ECO:0007669"/>
    <property type="project" value="UniProtKB-ARBA"/>
</dbReference>
<evidence type="ECO:0000256" key="14">
    <source>
        <dbReference type="ARBA" id="ARBA00070273"/>
    </source>
</evidence>
<dbReference type="InterPro" id="IPR003961">
    <property type="entry name" value="FN3_dom"/>
</dbReference>
<dbReference type="InterPro" id="IPR034290">
    <property type="entry name" value="EphB4_rcpt_lig-bd"/>
</dbReference>
<dbReference type="InterPro" id="IPR013783">
    <property type="entry name" value="Ig-like_fold"/>
</dbReference>
<evidence type="ECO:0000256" key="9">
    <source>
        <dbReference type="ARBA" id="ARBA00023136"/>
    </source>
</evidence>
<keyword evidence="2" id="KW-1003">Cell membrane</keyword>
<dbReference type="GO" id="GO:0005524">
    <property type="term" value="F:ATP binding"/>
    <property type="evidence" value="ECO:0007669"/>
    <property type="project" value="UniProtKB-KW"/>
</dbReference>
<dbReference type="GO" id="GO:0005886">
    <property type="term" value="C:plasma membrane"/>
    <property type="evidence" value="ECO:0007669"/>
    <property type="project" value="UniProtKB-SubCell"/>
</dbReference>
<dbReference type="SMART" id="SM00615">
    <property type="entry name" value="EPH_lbd"/>
    <property type="match status" value="1"/>
</dbReference>
<evidence type="ECO:0000259" key="19">
    <source>
        <dbReference type="PROSITE" id="PS50853"/>
    </source>
</evidence>
<feature type="domain" description="Fibronectin type-III" evidence="19">
    <location>
        <begin position="328"/>
        <end position="437"/>
    </location>
</feature>
<accession>A0A4V5PBA0</accession>
<dbReference type="PROSITE" id="PS51550">
    <property type="entry name" value="EPH_LBD"/>
    <property type="match status" value="1"/>
</dbReference>
<dbReference type="Pfam" id="PF01404">
    <property type="entry name" value="Ephrin_lbd"/>
    <property type="match status" value="1"/>
</dbReference>
<dbReference type="PANTHER" id="PTHR46877:SF19">
    <property type="entry name" value="RECEPTOR PROTEIN-TYROSINE KINASE"/>
    <property type="match status" value="1"/>
</dbReference>
<dbReference type="InterPro" id="IPR008979">
    <property type="entry name" value="Galactose-bd-like_sf"/>
</dbReference>
<dbReference type="Pfam" id="PF07714">
    <property type="entry name" value="PK_Tyr_Ser-Thr"/>
    <property type="match status" value="1"/>
</dbReference>
<keyword evidence="5" id="KW-0677">Repeat</keyword>
<evidence type="ECO:0000313" key="21">
    <source>
        <dbReference type="EMBL" id="TKC48800.1"/>
    </source>
</evidence>
<dbReference type="Gene3D" id="1.10.150.50">
    <property type="entry name" value="Transcription Factor, Ets-1"/>
    <property type="match status" value="1"/>
</dbReference>
<evidence type="ECO:0000256" key="16">
    <source>
        <dbReference type="SAM" id="MobiDB-lite"/>
    </source>
</evidence>
<evidence type="ECO:0000256" key="12">
    <source>
        <dbReference type="ARBA" id="ARBA00059980"/>
    </source>
</evidence>
<dbReference type="FunFam" id="2.60.40.10:FF:000787">
    <property type="entry name" value="ephrin type-B receptor 4"/>
    <property type="match status" value="1"/>
</dbReference>
<dbReference type="InterPro" id="IPR011009">
    <property type="entry name" value="Kinase-like_dom_sf"/>
</dbReference>
<feature type="transmembrane region" description="Helical" evidence="17">
    <location>
        <begin position="543"/>
        <end position="568"/>
    </location>
</feature>
<evidence type="ECO:0000256" key="1">
    <source>
        <dbReference type="ARBA" id="ARBA00004251"/>
    </source>
</evidence>
<dbReference type="GO" id="GO:0007411">
    <property type="term" value="P:axon guidance"/>
    <property type="evidence" value="ECO:0007669"/>
    <property type="project" value="TreeGrafter"/>
</dbReference>
<keyword evidence="4" id="KW-0732">Signal</keyword>
<sequence length="790" mass="86066">GSGLPGVSPKRSLTVSVCLSVVETLLNTKLETADLKWVTFPQVEGQWEELSGLDEEQHSVRTYEVCDVQRAPGLAHWLRTGWVPRRGAVHVYATLRFTMLECVSLPRAGRSCKETFTVFYFESDADTATAHTPAWMENPYIKVDTVAAEHLTRKRPGAEATGKVNVKTLRLGPLTKAGFYLAFQDQGACMALLSLHLFYKKCAQLTVNLTCFPETVPRELVVPVAGSCVADAVPAPGPSPSLYCREDGQWAGQPVTGCSCAPGFEAAEGNTRCRACAQGTFKPLSGEGSCQPCPANSHSNTIGSPVCQCRIGYFRARTDPRGAPCTTPPSAPRSVVPRLNGSSLRLEWSAPLESGGREDLTYALRCRECRPGGSCTPCGGDLTFDPGPRDLMEPWVAIRGLRPDFTYTFEVTAVNGVSSLASGPVPFEAVNVTTDREVPPPVSDIRVTRSSPSSLSLAWAVPRAPSGAVLDYEVKYHEKGAEGPSSVRFLKTSENRAELRGLKRGASYLVQVRARSEAGYGPFGQEHHSQTQLDENESWREQLALIAGTAVVGAVLVLVVVVIAVLCLRKQSNGREAEYSDKHGQYLIGHGTKVYIDPFTYEDPNEAVREFAKEIDVSYVKIEECFYLSFQVINAIEQDYRLPPPPDCPTSLHQLMLDCWQKDRNARPRFPQVVSALDKMIRNPASLKIVARENGGASHPLLDQRQPHYSAFGSVGEWLRAIKMGRYEESFAAAGFGSFELVSQISTEDLLRIGVTLAGHQKKILASVQHMKSQAKPGASGGSGTPAPQY</sequence>
<dbReference type="Pfam" id="PF14575">
    <property type="entry name" value="EphA2_TM"/>
    <property type="match status" value="1"/>
</dbReference>
<comment type="subcellular location">
    <subcellularLocation>
        <location evidence="1">Cell membrane</location>
        <topology evidence="1">Single-pass type I membrane protein</topology>
    </subcellularLocation>
</comment>
<dbReference type="InterPro" id="IPR011641">
    <property type="entry name" value="Tyr-kin_ephrin_A/B_rcpt-like"/>
</dbReference>
<dbReference type="FunFam" id="2.60.40.1770:FF:000003">
    <property type="entry name" value="ephrin type-B receptor 4"/>
    <property type="match status" value="1"/>
</dbReference>
<evidence type="ECO:0000256" key="3">
    <source>
        <dbReference type="ARBA" id="ARBA00022692"/>
    </source>
</evidence>
<dbReference type="InterPro" id="IPR036116">
    <property type="entry name" value="FN3_sf"/>
</dbReference>
<feature type="region of interest" description="Disordered" evidence="16">
    <location>
        <begin position="771"/>
        <end position="790"/>
    </location>
</feature>
<dbReference type="PANTHER" id="PTHR46877">
    <property type="entry name" value="EPH RECEPTOR A5"/>
    <property type="match status" value="1"/>
</dbReference>
<comment type="function">
    <text evidence="12">Receptor tyrosine kinase which binds promiscuously transmembrane ephrin-B family ligands residing on adjacent cells, leading to contact-dependent bidirectional signaling into neighboring cells. The signaling pathway downstream of the receptor is referred to as forward signaling while the signaling pathway downstream of the ephrin ligand is referred to as reverse signaling. Together with its cognate ligand/functional ligand EFNB2 it is involved in the regulation of cell adhesion and migration, and plays a central role in heart morphogenesis, angiogenesis and blood vessel remodeling and permeability. EPHB4-mediated forward signaling controls cellular repulsion and segregation from EFNB2-expressing cells.</text>
</comment>
<evidence type="ECO:0000256" key="15">
    <source>
        <dbReference type="ARBA" id="ARBA00076055"/>
    </source>
</evidence>
<dbReference type="InterPro" id="IPR001426">
    <property type="entry name" value="Tyr_kinase_rcpt_V_CS"/>
</dbReference>
<dbReference type="InterPro" id="IPR001660">
    <property type="entry name" value="SAM"/>
</dbReference>
<dbReference type="Proteomes" id="UP000308365">
    <property type="component" value="Unassembled WGS sequence"/>
</dbReference>
<dbReference type="SUPFAM" id="SSF57184">
    <property type="entry name" value="Growth factor receptor domain"/>
    <property type="match status" value="1"/>
</dbReference>
<protein>
    <recommendedName>
        <fullName evidence="14">Ephrin type-B receptor 4</fullName>
    </recommendedName>
    <alternativeName>
        <fullName evidence="15">Hepatoma transmembrane kinase</fullName>
    </alternativeName>
</protein>
<evidence type="ECO:0000259" key="20">
    <source>
        <dbReference type="PROSITE" id="PS51550"/>
    </source>
</evidence>
<feature type="domain" description="Eph LBD" evidence="20">
    <location>
        <begin position="22"/>
        <end position="207"/>
    </location>
</feature>
<dbReference type="PROSITE" id="PS50105">
    <property type="entry name" value="SAM_DOMAIN"/>
    <property type="match status" value="1"/>
</dbReference>
<evidence type="ECO:0000256" key="2">
    <source>
        <dbReference type="ARBA" id="ARBA00022475"/>
    </source>
</evidence>
<gene>
    <name evidence="21" type="ORF">EI555_019621</name>
</gene>
<dbReference type="Pfam" id="PF00536">
    <property type="entry name" value="SAM_1"/>
    <property type="match status" value="1"/>
</dbReference>
<dbReference type="PROSITE" id="PS00791">
    <property type="entry name" value="RECEPTOR_TYR_KIN_V_2"/>
    <property type="match status" value="1"/>
</dbReference>
<evidence type="ECO:0000256" key="11">
    <source>
        <dbReference type="ARBA" id="ARBA00023180"/>
    </source>
</evidence>
<dbReference type="CDD" id="cd00063">
    <property type="entry name" value="FN3"/>
    <property type="match status" value="2"/>
</dbReference>
<dbReference type="PROSITE" id="PS00790">
    <property type="entry name" value="RECEPTOR_TYR_KIN_V_1"/>
    <property type="match status" value="1"/>
</dbReference>
<dbReference type="InterPro" id="IPR050449">
    <property type="entry name" value="Ephrin_rcpt_TKs"/>
</dbReference>